<evidence type="ECO:0000313" key="4">
    <source>
        <dbReference type="Proteomes" id="UP000093346"/>
    </source>
</evidence>
<dbReference type="InterPro" id="IPR046980">
    <property type="entry name" value="KefG/KefF"/>
</dbReference>
<dbReference type="InterPro" id="IPR003680">
    <property type="entry name" value="Flavodoxin_fold"/>
</dbReference>
<dbReference type="GO" id="GO:0009055">
    <property type="term" value="F:electron transfer activity"/>
    <property type="evidence" value="ECO:0007669"/>
    <property type="project" value="TreeGrafter"/>
</dbReference>
<reference evidence="3 4" key="1">
    <citation type="submission" date="2016-03" db="EMBL/GenBank/DDBJ databases">
        <title>Pediococcus and Lactobacillus from brewery environment - whole genome sequencing and assembly.</title>
        <authorList>
            <person name="Behr J."/>
            <person name="Geissler A.J."/>
            <person name="Vogel R.F."/>
        </authorList>
    </citation>
    <scope>NUCLEOTIDE SEQUENCE [LARGE SCALE GENOMIC DNA]</scope>
    <source>
        <strain evidence="3 4">TMW 1.481</strain>
    </source>
</reference>
<proteinExistence type="predicted"/>
<dbReference type="AlphaFoldDB" id="A0AB33BF13"/>
<evidence type="ECO:0000256" key="1">
    <source>
        <dbReference type="ARBA" id="ARBA00023002"/>
    </source>
</evidence>
<sequence>MKTLIIVSHPKYQESGTQAFLKKSLTSFSDVTWHCLDEEYPDQIIDVEKEKKLLQTHDRIIFQFPMYWYSAPASLKKWEDEVLTRSFTYANEIGALKGKQLGIVTSLGYPAKEFQAGRAEGFSISEIMIPYRALAHRAGMQFMSPLIIDQFAYMTETQKAKLLINYQEYITAPYPFDFTVQQKWISTQLNKLAANISPKQEVTLRLIIEQLEQNQDDLDSLKWQVKLMRQEEEN</sequence>
<dbReference type="Pfam" id="PF02525">
    <property type="entry name" value="Flavodoxin_2"/>
    <property type="match status" value="1"/>
</dbReference>
<dbReference type="Gene3D" id="3.40.50.360">
    <property type="match status" value="1"/>
</dbReference>
<dbReference type="SUPFAM" id="SSF52218">
    <property type="entry name" value="Flavoproteins"/>
    <property type="match status" value="1"/>
</dbReference>
<dbReference type="InterPro" id="IPR029039">
    <property type="entry name" value="Flavoprotein-like_sf"/>
</dbReference>
<dbReference type="GO" id="GO:0003955">
    <property type="term" value="F:NAD(P)H dehydrogenase (quinone) activity"/>
    <property type="evidence" value="ECO:0007669"/>
    <property type="project" value="TreeGrafter"/>
</dbReference>
<dbReference type="GO" id="GO:0010181">
    <property type="term" value="F:FMN binding"/>
    <property type="evidence" value="ECO:0007669"/>
    <property type="project" value="TreeGrafter"/>
</dbReference>
<dbReference type="PANTHER" id="PTHR47307">
    <property type="entry name" value="GLUTATHIONE-REGULATED POTASSIUM-EFFLUX SYSTEM ANCILLARY PROTEIN KEFG"/>
    <property type="match status" value="1"/>
</dbReference>
<keyword evidence="1" id="KW-0560">Oxidoreductase</keyword>
<feature type="domain" description="Flavodoxin-like fold" evidence="2">
    <location>
        <begin position="1"/>
        <end position="167"/>
    </location>
</feature>
<evidence type="ECO:0000313" key="3">
    <source>
        <dbReference type="EMBL" id="ANZ59082.1"/>
    </source>
</evidence>
<name>A0AB33BF13_9LACO</name>
<dbReference type="Proteomes" id="UP000093346">
    <property type="component" value="Chromosome"/>
</dbReference>
<gene>
    <name evidence="3" type="ORF">AYR59_03050</name>
</gene>
<organism evidence="3 4">
    <name type="scientific">Fructilactobacillus lindneri</name>
    <dbReference type="NCBI Taxonomy" id="53444"/>
    <lineage>
        <taxon>Bacteria</taxon>
        <taxon>Bacillati</taxon>
        <taxon>Bacillota</taxon>
        <taxon>Bacilli</taxon>
        <taxon>Lactobacillales</taxon>
        <taxon>Lactobacillaceae</taxon>
        <taxon>Fructilactobacillus</taxon>
    </lineage>
</organism>
<protein>
    <submittedName>
        <fullName evidence="3">NADPH dehydrogenase</fullName>
    </submittedName>
</protein>
<dbReference type="PANTHER" id="PTHR47307:SF1">
    <property type="entry name" value="GLUTATHIONE-REGULATED POTASSIUM-EFFLUX SYSTEM ANCILLARY PROTEIN KEFG"/>
    <property type="match status" value="1"/>
</dbReference>
<dbReference type="GeneID" id="61249854"/>
<dbReference type="EMBL" id="CP014907">
    <property type="protein sequence ID" value="ANZ59082.1"/>
    <property type="molecule type" value="Genomic_DNA"/>
</dbReference>
<evidence type="ECO:0000259" key="2">
    <source>
        <dbReference type="Pfam" id="PF02525"/>
    </source>
</evidence>
<dbReference type="RefSeq" id="WP_065866176.1">
    <property type="nucleotide sequence ID" value="NZ_CP014872.1"/>
</dbReference>
<dbReference type="KEGG" id="lle:AYR59_03050"/>
<accession>A0AB33BF13</accession>